<dbReference type="Gene3D" id="3.40.630.30">
    <property type="match status" value="1"/>
</dbReference>
<dbReference type="Proteomes" id="UP001549076">
    <property type="component" value="Unassembled WGS sequence"/>
</dbReference>
<dbReference type="EMBL" id="JBEPML010000003">
    <property type="protein sequence ID" value="MET3791087.1"/>
    <property type="molecule type" value="Genomic_DNA"/>
</dbReference>
<evidence type="ECO:0000313" key="2">
    <source>
        <dbReference type="EMBL" id="MET3791087.1"/>
    </source>
</evidence>
<dbReference type="InterPro" id="IPR051531">
    <property type="entry name" value="N-acetyltransferase"/>
</dbReference>
<gene>
    <name evidence="2" type="ORF">ABID37_001290</name>
</gene>
<reference evidence="2 3" key="1">
    <citation type="submission" date="2024-06" db="EMBL/GenBank/DDBJ databases">
        <title>Genomic Encyclopedia of Type Strains, Phase IV (KMG-IV): sequencing the most valuable type-strain genomes for metagenomic binning, comparative biology and taxonomic classification.</title>
        <authorList>
            <person name="Goeker M."/>
        </authorList>
    </citation>
    <scope>NUCLEOTIDE SEQUENCE [LARGE SCALE GENOMIC DNA]</scope>
    <source>
        <strain evidence="2 3">DSM 27865</strain>
    </source>
</reference>
<sequence>MNIKIETSRLTLRPWGEEDVEQLTLGLNDLELSKWLAFVPHPYSTSDAKNWIARCQASSNAGERPVAYEFAVDLKPARTLIGGVSLNKIDWKAGTAGGGIWIAGHYQSHGYGGEAFEAKIRFAFCKLGLTKLVNGYFDGNENSWMMQQKLGYRRTGEVSSRCMADGRQTVEHVTTLLRIDWKGSDP</sequence>
<keyword evidence="3" id="KW-1185">Reference proteome</keyword>
<evidence type="ECO:0000259" key="1">
    <source>
        <dbReference type="Pfam" id="PF13302"/>
    </source>
</evidence>
<dbReference type="InterPro" id="IPR000182">
    <property type="entry name" value="GNAT_dom"/>
</dbReference>
<dbReference type="PANTHER" id="PTHR43792">
    <property type="entry name" value="GNAT FAMILY, PUTATIVE (AFU_ORTHOLOGUE AFUA_3G00765)-RELATED-RELATED"/>
    <property type="match status" value="1"/>
</dbReference>
<dbReference type="RefSeq" id="WP_354193348.1">
    <property type="nucleotide sequence ID" value="NZ_JBEPML010000003.1"/>
</dbReference>
<comment type="caution">
    <text evidence="2">The sequence shown here is derived from an EMBL/GenBank/DDBJ whole genome shotgun (WGS) entry which is preliminary data.</text>
</comment>
<name>A0ABV2MWA3_9HYPH</name>
<evidence type="ECO:0000313" key="3">
    <source>
        <dbReference type="Proteomes" id="UP001549076"/>
    </source>
</evidence>
<proteinExistence type="predicted"/>
<dbReference type="InterPro" id="IPR016181">
    <property type="entry name" value="Acyl_CoA_acyltransferase"/>
</dbReference>
<feature type="domain" description="N-acetyltransferase" evidence="1">
    <location>
        <begin position="9"/>
        <end position="153"/>
    </location>
</feature>
<dbReference type="SUPFAM" id="SSF55729">
    <property type="entry name" value="Acyl-CoA N-acyltransferases (Nat)"/>
    <property type="match status" value="1"/>
</dbReference>
<accession>A0ABV2MWA3</accession>
<organism evidence="2 3">
    <name type="scientific">Aquamicrobium terrae</name>
    <dbReference type="NCBI Taxonomy" id="1324945"/>
    <lineage>
        <taxon>Bacteria</taxon>
        <taxon>Pseudomonadati</taxon>
        <taxon>Pseudomonadota</taxon>
        <taxon>Alphaproteobacteria</taxon>
        <taxon>Hyphomicrobiales</taxon>
        <taxon>Phyllobacteriaceae</taxon>
        <taxon>Aquamicrobium</taxon>
    </lineage>
</organism>
<dbReference type="Pfam" id="PF13302">
    <property type="entry name" value="Acetyltransf_3"/>
    <property type="match status" value="1"/>
</dbReference>
<protein>
    <submittedName>
        <fullName evidence="2">RimJ/RimL family protein N-acetyltransferase</fullName>
    </submittedName>
</protein>